<dbReference type="GO" id="GO:0005634">
    <property type="term" value="C:nucleus"/>
    <property type="evidence" value="ECO:0007669"/>
    <property type="project" value="TreeGrafter"/>
</dbReference>
<reference evidence="12 13" key="1">
    <citation type="journal article" date="2023" name="Insect Mol. Biol.">
        <title>Genome sequencing provides insights into the evolution of gene families encoding plant cell wall-degrading enzymes in longhorned beetles.</title>
        <authorList>
            <person name="Shin N.R."/>
            <person name="Okamura Y."/>
            <person name="Kirsch R."/>
            <person name="Pauchet Y."/>
        </authorList>
    </citation>
    <scope>NUCLEOTIDE SEQUENCE [LARGE SCALE GENOMIC DNA]</scope>
    <source>
        <strain evidence="12">EAD_L_NR</strain>
    </source>
</reference>
<evidence type="ECO:0000256" key="4">
    <source>
        <dbReference type="ARBA" id="ARBA00022833"/>
    </source>
</evidence>
<dbReference type="GO" id="GO:0008270">
    <property type="term" value="F:zinc ion binding"/>
    <property type="evidence" value="ECO:0007669"/>
    <property type="project" value="UniProtKB-KW"/>
</dbReference>
<feature type="domain" description="C2H2-type" evidence="10">
    <location>
        <begin position="1604"/>
        <end position="1631"/>
    </location>
</feature>
<dbReference type="FunFam" id="3.30.160.60:FF:002203">
    <property type="entry name" value="Zinc finger protein 142-like Protein"/>
    <property type="match status" value="2"/>
</dbReference>
<feature type="compositionally biased region" description="Low complexity" evidence="9">
    <location>
        <begin position="1188"/>
        <end position="1203"/>
    </location>
</feature>
<evidence type="ECO:0000256" key="1">
    <source>
        <dbReference type="ARBA" id="ARBA00022723"/>
    </source>
</evidence>
<dbReference type="InterPro" id="IPR013087">
    <property type="entry name" value="Znf_C2H2_type"/>
</dbReference>
<feature type="domain" description="THAP-type" evidence="11">
    <location>
        <begin position="1"/>
        <end position="93"/>
    </location>
</feature>
<dbReference type="Proteomes" id="UP001159042">
    <property type="component" value="Unassembled WGS sequence"/>
</dbReference>
<keyword evidence="2" id="KW-0677">Repeat</keyword>
<keyword evidence="13" id="KW-1185">Reference proteome</keyword>
<feature type="compositionally biased region" description="Low complexity" evidence="9">
    <location>
        <begin position="1230"/>
        <end position="1243"/>
    </location>
</feature>
<dbReference type="PROSITE" id="PS00028">
    <property type="entry name" value="ZINC_FINGER_C2H2_1"/>
    <property type="match status" value="3"/>
</dbReference>
<keyword evidence="8" id="KW-0175">Coiled coil</keyword>
<dbReference type="SUPFAM" id="SSF57716">
    <property type="entry name" value="Glucocorticoid receptor-like (DNA-binding domain)"/>
    <property type="match status" value="2"/>
</dbReference>
<feature type="domain" description="C2H2-type" evidence="10">
    <location>
        <begin position="507"/>
        <end position="534"/>
    </location>
</feature>
<evidence type="ECO:0000256" key="6">
    <source>
        <dbReference type="PROSITE-ProRule" id="PRU00042"/>
    </source>
</evidence>
<keyword evidence="1" id="KW-0479">Metal-binding</keyword>
<feature type="non-terminal residue" evidence="12">
    <location>
        <position position="2395"/>
    </location>
</feature>
<dbReference type="SMART" id="SM00355">
    <property type="entry name" value="ZnF_C2H2"/>
    <property type="match status" value="37"/>
</dbReference>
<evidence type="ECO:0000259" key="11">
    <source>
        <dbReference type="PROSITE" id="PS50950"/>
    </source>
</evidence>
<feature type="domain" description="C2H2-type" evidence="10">
    <location>
        <begin position="2093"/>
        <end position="2120"/>
    </location>
</feature>
<evidence type="ECO:0000256" key="3">
    <source>
        <dbReference type="ARBA" id="ARBA00022771"/>
    </source>
</evidence>
<dbReference type="InterPro" id="IPR036236">
    <property type="entry name" value="Znf_C2H2_sf"/>
</dbReference>
<name>A0AAV8V740_9CUCU</name>
<accession>A0AAV8V740</accession>
<dbReference type="SUPFAM" id="SSF57667">
    <property type="entry name" value="beta-beta-alpha zinc fingers"/>
    <property type="match status" value="12"/>
</dbReference>
<evidence type="ECO:0000256" key="2">
    <source>
        <dbReference type="ARBA" id="ARBA00022737"/>
    </source>
</evidence>
<proteinExistence type="predicted"/>
<feature type="domain" description="C2H2-type" evidence="10">
    <location>
        <begin position="1542"/>
        <end position="1569"/>
    </location>
</feature>
<feature type="domain" description="C2H2-type" evidence="10">
    <location>
        <begin position="2345"/>
        <end position="2372"/>
    </location>
</feature>
<feature type="domain" description="C2H2-type" evidence="10">
    <location>
        <begin position="2217"/>
        <end position="2244"/>
    </location>
</feature>
<dbReference type="InterPro" id="IPR050688">
    <property type="entry name" value="Zinc_finger/UBP_domain"/>
</dbReference>
<feature type="domain" description="C2H2-type" evidence="10">
    <location>
        <begin position="1573"/>
        <end position="1600"/>
    </location>
</feature>
<evidence type="ECO:0000313" key="12">
    <source>
        <dbReference type="EMBL" id="KAJ8910029.1"/>
    </source>
</evidence>
<dbReference type="Gene3D" id="3.30.160.60">
    <property type="entry name" value="Classic Zinc Finger"/>
    <property type="match status" value="20"/>
</dbReference>
<evidence type="ECO:0000256" key="8">
    <source>
        <dbReference type="SAM" id="Coils"/>
    </source>
</evidence>
<dbReference type="PROSITE" id="PS50950">
    <property type="entry name" value="ZF_THAP"/>
    <property type="match status" value="2"/>
</dbReference>
<keyword evidence="3 6" id="KW-0863">Zinc-finger</keyword>
<dbReference type="GO" id="GO:0045944">
    <property type="term" value="P:positive regulation of transcription by RNA polymerase II"/>
    <property type="evidence" value="ECO:0007669"/>
    <property type="project" value="TreeGrafter"/>
</dbReference>
<dbReference type="PANTHER" id="PTHR24403">
    <property type="entry name" value="ZINC FINGER PROTEIN"/>
    <property type="match status" value="1"/>
</dbReference>
<dbReference type="InterPro" id="IPR006612">
    <property type="entry name" value="THAP_Znf"/>
</dbReference>
<feature type="coiled-coil region" evidence="8">
    <location>
        <begin position="1317"/>
        <end position="1351"/>
    </location>
</feature>
<feature type="domain" description="C2H2-type" evidence="10">
    <location>
        <begin position="2155"/>
        <end position="2182"/>
    </location>
</feature>
<evidence type="ECO:0000256" key="7">
    <source>
        <dbReference type="PROSITE-ProRule" id="PRU00309"/>
    </source>
</evidence>
<organism evidence="12 13">
    <name type="scientific">Exocentrus adspersus</name>
    <dbReference type="NCBI Taxonomy" id="1586481"/>
    <lineage>
        <taxon>Eukaryota</taxon>
        <taxon>Metazoa</taxon>
        <taxon>Ecdysozoa</taxon>
        <taxon>Arthropoda</taxon>
        <taxon>Hexapoda</taxon>
        <taxon>Insecta</taxon>
        <taxon>Pterygota</taxon>
        <taxon>Neoptera</taxon>
        <taxon>Endopterygota</taxon>
        <taxon>Coleoptera</taxon>
        <taxon>Polyphaga</taxon>
        <taxon>Cucujiformia</taxon>
        <taxon>Chrysomeloidea</taxon>
        <taxon>Cerambycidae</taxon>
        <taxon>Lamiinae</taxon>
        <taxon>Acanthocinini</taxon>
        <taxon>Exocentrus</taxon>
    </lineage>
</organism>
<keyword evidence="4" id="KW-0862">Zinc</keyword>
<evidence type="ECO:0000259" key="10">
    <source>
        <dbReference type="PROSITE" id="PS50157"/>
    </source>
</evidence>
<feature type="domain" description="C2H2-type" evidence="10">
    <location>
        <begin position="631"/>
        <end position="658"/>
    </location>
</feature>
<evidence type="ECO:0000256" key="9">
    <source>
        <dbReference type="SAM" id="MobiDB-lite"/>
    </source>
</evidence>
<dbReference type="PANTHER" id="PTHR24403:SF67">
    <property type="entry name" value="FI01116P-RELATED"/>
    <property type="match status" value="1"/>
</dbReference>
<evidence type="ECO:0000313" key="13">
    <source>
        <dbReference type="Proteomes" id="UP001159042"/>
    </source>
</evidence>
<gene>
    <name evidence="12" type="ORF">NQ315_003459</name>
</gene>
<feature type="domain" description="C2H2-type" evidence="10">
    <location>
        <begin position="1827"/>
        <end position="1854"/>
    </location>
</feature>
<comment type="caution">
    <text evidence="12">The sequence shown here is derived from an EMBL/GenBank/DDBJ whole genome shotgun (WGS) entry which is preliminary data.</text>
</comment>
<feature type="domain" description="C2H2-type" evidence="10">
    <location>
        <begin position="928"/>
        <end position="955"/>
    </location>
</feature>
<dbReference type="GO" id="GO:0003677">
    <property type="term" value="F:DNA binding"/>
    <property type="evidence" value="ECO:0007669"/>
    <property type="project" value="UniProtKB-UniRule"/>
</dbReference>
<feature type="domain" description="C2H2-type" evidence="10">
    <location>
        <begin position="2283"/>
        <end position="2310"/>
    </location>
</feature>
<protein>
    <submittedName>
        <fullName evidence="12">Uncharacterized protein</fullName>
    </submittedName>
</protein>
<dbReference type="Pfam" id="PF13909">
    <property type="entry name" value="zf-H2C2_5"/>
    <property type="match status" value="2"/>
</dbReference>
<keyword evidence="5 7" id="KW-0238">DNA-binding</keyword>
<evidence type="ECO:0000256" key="5">
    <source>
        <dbReference type="ARBA" id="ARBA00023125"/>
    </source>
</evidence>
<feature type="region of interest" description="Disordered" evidence="9">
    <location>
        <begin position="1225"/>
        <end position="1278"/>
    </location>
</feature>
<sequence length="2395" mass="281061">MPLTCCIPYCKANCRTRSGPVTVFSFPKDEKLKQKWLTAIGGVGVNLIPTQHSKVCIEHFCEGDIRRTAKSGKLRTIGCSRPLLKKGTVPSVFPNPSHKIQALHYPPVSKECDLSKEFSSIEELGLKLKRFKIRDWTHVQKGDSIYLIYRNNEMPHLKCTVCVLENLTAKIFCGNTATEPVLTNLKELDRLVHETSLNGSKQQDLPVLKDLDELEELLRHVSGFLVQKVNMELGEYATSADCLTEHSYFKIRCTGMRDDDVENEVEDQRIISKALDVSTEGFVAGDFNNRSFPLHDIAEIKVEEHGITMNEVDIKVENEVIDSELVDRFQVTDHVKVFLNTDRLGVSKLPNKSESNAEIPVVNNAVELKDPLEIRWFKCDSCDYKTRWKRRLEKHMVVHKEINLYKCDWCDFKTKWKALLNSHVMEFHNNDSEIKWYKCDFCDYRSKRQTAMRSHVTLNHNRSCRTLSHKQTKRFQCTLCNYRSNWKYAIRKHASLEHNEDSKIKWYKCDLCPYKTKYRSSLRTHKLVHMDDSEIKWFHCHLCEYRSKYKYHFKSHIQRHINASKVEDVKCDLCEFKTKSKAALKIHESLDHKDPVQTLYKCAFCDHETNWKRSLETHLLTHKDASQVEWYRCGLCDFKTKWKHYLTTHSMVHKKPEPKLYKCEFCDCTINGRQNLRIHKLNFHKDEVIWFGFRLYIFYEGIIFLIWRKRYRSWLQAVRAEISTGPKYPNYMDNNNFGYVDIKVEYDPAPAGIGIDELDQQPTQFARGETAPVTEKFNESNSLLNGIKVEAPDKLDVVENDIKIKIEAKETDSVDSFQSPDYVHVESLSDIEKVGVPDHSCKIKTDVKSRSKEDSDWDTFLRSLSRGTSALPASVQEYLSKNEHTSTYKDPPEVEWLKCGFCEYKTKVKGSLKYHMFRHMDESEITWLECSYCHYKTARKSHLVTHMHSHKDPSEIYWYKCKLCDYKTNRRYSLKQHCCFKHKNRSEIDWHKCDLCSYKCKWKTTLSRHVLQRHDNPASIEWYKCYLCDFKSEQKGNLRRHLLTHKNVSKTKWYKCDVCDYKTVRSDRMRRHKFPKNKERRNSWLAILGISESMITNYTVVCSDHFRENDFILKPSGLKYLRESAVPVPPGTSSTQSEAIPPIILTHSSSDLEVTLNIERNDDDKENISMYYPCDISPYSITESDIKASPSSSSSSSTISAPETESHCVGTYPCDITSSPYSVAERDIKASPSSSSSSTISAPETERHCVWTPSPSTVTVSKPEDPLPTMTSSTPKETTRVLIRKRRYPIYFGDCRASDMDNPKHAKRNWEIADRKIRTQARKIRNLQQSNRRLRSRIHNLNSLVEFLQRKLSAKAESPPVVHIRELEHDNTENNVNDDEQITLSQSLTRDENVSDYPLMEDNIKVEEQEILSDEGVIKVKEEQMEVLERLDSFELTNHVAVLEENELGAYYNYEIHCKSEIDSEFVESAIKEDPDGVIFLINSSINPEASTSSTHILTEQHDSPSLLLDDKFVSNNCKSNREDMKNQLKVHNTDSTKVKWYRCNSCDHQTKRKDSLEAHMLLHKDPSQLTWYECNSCGYKAKEKRRLKIHMLAHKDPSQLKWFECNSCDYKAKHKDYLKRHMMIHKDPSEVTWYHCDLCSFKTKRQRSLKGHIMLVHENTSDKTWYKCDLCNYKSRRKSLLECHVVIHKNASKINGWYKCNLCDYKSTSRSSINYHMFRHKDSSEIKWYKCDLCDFKAKRLYVLKNHVESVHEKTRSTKRLKRHKCDVCDYRATAKAAIRYHMVLHQDASDIIWYNCDTCDYKSKWKSCLRSHVLTHKDRSAIRLFKCDLCDYKTKWKADLKKHVLIHTDDSEIEWNKCDVCDFKTKWKPNLKAHNKSFHHKITPTVECEWMTMSCQSQTTLSESPSSDEIFYECYPLMEDSIKIEEHEILTDEDVIKVKEEEMEILEPLDCFESTNHVAVLKENDLGAYYNYEIHCKSEIDSEFVESAIKEDPDGVIFLRNSSINPEASTSSTHILTEQRDPPSVLLDDKFVSNNCKSNREDMKNRMEVHNTDSTKVKWYSCNSCDHQTKRKYSLKAHMLVHKDPSQLTWYECNSCGYKAKQKRRLKAHMLIHKDYSQLPWNECNSCDYKTKQKHNLKRHLLIHKDPSEVTWYKCDSCSFKTKRKESLNVHMFVHKSNSDITWHKCDLCDHKTTRISLLERHMVVHKDASGSGWYKCDLCDCKYPWSSSLRYHMLSHKDSSEIKWFKCGLCDYKAKRRYVLRIHVESVHKKIRSAERLKEYKCDVCDYKTTGKSAIRSHMVIHKDPSDVDWYNCDSCDYKTKWKSCLTSHVLIHQDVSALRMYKCDFCDYKAKWKSYLKKHVLVHKDNSEIKWNKCDVCDFKTKWKPNLRTHN</sequence>
<feature type="domain" description="THAP-type" evidence="11">
    <location>
        <begin position="1051"/>
        <end position="1130"/>
    </location>
</feature>
<dbReference type="SMART" id="SM00692">
    <property type="entry name" value="DM3"/>
    <property type="match status" value="2"/>
</dbReference>
<feature type="domain" description="C2H2-type" evidence="10">
    <location>
        <begin position="2062"/>
        <end position="2089"/>
    </location>
</feature>
<dbReference type="PROSITE" id="PS50157">
    <property type="entry name" value="ZINC_FINGER_C2H2_2"/>
    <property type="match status" value="13"/>
</dbReference>
<dbReference type="EMBL" id="JANEYG010000369">
    <property type="protein sequence ID" value="KAJ8910029.1"/>
    <property type="molecule type" value="Genomic_DNA"/>
</dbReference>
<dbReference type="SMART" id="SM00980">
    <property type="entry name" value="THAP"/>
    <property type="match status" value="2"/>
</dbReference>
<dbReference type="InterPro" id="IPR038441">
    <property type="entry name" value="THAP_Znf_sf"/>
</dbReference>
<dbReference type="Pfam" id="PF05485">
    <property type="entry name" value="THAP"/>
    <property type="match status" value="2"/>
</dbReference>
<feature type="region of interest" description="Disordered" evidence="9">
    <location>
        <begin position="1185"/>
        <end position="1206"/>
    </location>
</feature>
<dbReference type="Gene3D" id="6.20.210.20">
    <property type="entry name" value="THAP domain"/>
    <property type="match status" value="1"/>
</dbReference>